<gene>
    <name evidence="1" type="ORF">ERS008198_02681</name>
</gene>
<accession>A0A655D0S8</accession>
<proteinExistence type="predicted"/>
<dbReference type="Proteomes" id="UP000041314">
    <property type="component" value="Unassembled WGS sequence"/>
</dbReference>
<evidence type="ECO:0000313" key="2">
    <source>
        <dbReference type="Proteomes" id="UP000041314"/>
    </source>
</evidence>
<dbReference type="EMBL" id="CQPA01000021">
    <property type="protein sequence ID" value="CNU40171.1"/>
    <property type="molecule type" value="Genomic_DNA"/>
</dbReference>
<sequence>MLHTVGYAFFTGAEIKLAISHHRKDGILHGQTIATE</sequence>
<protein>
    <submittedName>
        <fullName evidence="1">Uncharacterized protein</fullName>
    </submittedName>
</protein>
<organism evidence="1 2">
    <name type="scientific">Salmonella enterica subsp. enterica serovar Bovismorbificans</name>
    <dbReference type="NCBI Taxonomy" id="58097"/>
    <lineage>
        <taxon>Bacteria</taxon>
        <taxon>Pseudomonadati</taxon>
        <taxon>Pseudomonadota</taxon>
        <taxon>Gammaproteobacteria</taxon>
        <taxon>Enterobacterales</taxon>
        <taxon>Enterobacteriaceae</taxon>
        <taxon>Salmonella</taxon>
    </lineage>
</organism>
<name>A0A655D0S8_SALET</name>
<dbReference type="AlphaFoldDB" id="A0A655D0S8"/>
<reference evidence="1 2" key="1">
    <citation type="submission" date="2015-03" db="EMBL/GenBank/DDBJ databases">
        <authorList>
            <consortium name="Pathogen Informatics"/>
        </authorList>
    </citation>
    <scope>NUCLEOTIDE SEQUENCE [LARGE SCALE GENOMIC DNA]</scope>
    <source>
        <strain evidence="1 2">A1104</strain>
    </source>
</reference>
<evidence type="ECO:0000313" key="1">
    <source>
        <dbReference type="EMBL" id="CNU40171.1"/>
    </source>
</evidence>